<evidence type="ECO:0000313" key="3">
    <source>
        <dbReference type="Proteomes" id="UP001222325"/>
    </source>
</evidence>
<dbReference type="EMBL" id="JARJCN010000015">
    <property type="protein sequence ID" value="KAJ7094031.1"/>
    <property type="molecule type" value="Genomic_DNA"/>
</dbReference>
<evidence type="ECO:0008006" key="4">
    <source>
        <dbReference type="Google" id="ProtNLM"/>
    </source>
</evidence>
<evidence type="ECO:0000256" key="1">
    <source>
        <dbReference type="SAM" id="MobiDB-lite"/>
    </source>
</evidence>
<proteinExistence type="predicted"/>
<evidence type="ECO:0000313" key="2">
    <source>
        <dbReference type="EMBL" id="KAJ7094031.1"/>
    </source>
</evidence>
<feature type="region of interest" description="Disordered" evidence="1">
    <location>
        <begin position="285"/>
        <end position="332"/>
    </location>
</feature>
<name>A0AAD6U937_9AGAR</name>
<sequence>MSGLCTGGPSKPLAPQTNALSTARAPVVVVHSGYTPPIPMLHFVAYDSGSGAHGVPYSVVFDACRILANNKDGTLRKLGSDTVLIASSPLSLLSPGTYTYIVSGDPVYPICTTFRSWDPPNSLPASWAGSAMGAAEPVLQRASQCSETVKWIDGRCALTGDTSRLECCYLVPPAERPWWLHHRMATRTNDYCGINGLSNCITLRADLTGAGIDQGAFVFAPYDNTAVCVCLTDALADFASHFHLRAVNLPPRTHPLNTYARFAWGIFKAFQRQLLDFKECSDSPAVVPEPHCLQSSKRKRAQDDDEREQGDADASEPRVPDDDSQAPSDDLDLWHVTERTLQGIESMDATLHTRPLTSYEINAGMYPGYSRPMRMAYEYRQTHPEVSAVRTARIGRLGEWDDVDGTDDFDSP</sequence>
<protein>
    <recommendedName>
        <fullName evidence="4">HNH nuclease domain-containing protein</fullName>
    </recommendedName>
</protein>
<organism evidence="2 3">
    <name type="scientific">Mycena belliarum</name>
    <dbReference type="NCBI Taxonomy" id="1033014"/>
    <lineage>
        <taxon>Eukaryota</taxon>
        <taxon>Fungi</taxon>
        <taxon>Dikarya</taxon>
        <taxon>Basidiomycota</taxon>
        <taxon>Agaricomycotina</taxon>
        <taxon>Agaricomycetes</taxon>
        <taxon>Agaricomycetidae</taxon>
        <taxon>Agaricales</taxon>
        <taxon>Marasmiineae</taxon>
        <taxon>Mycenaceae</taxon>
        <taxon>Mycena</taxon>
    </lineage>
</organism>
<accession>A0AAD6U937</accession>
<dbReference type="AlphaFoldDB" id="A0AAD6U937"/>
<keyword evidence="3" id="KW-1185">Reference proteome</keyword>
<dbReference type="Proteomes" id="UP001222325">
    <property type="component" value="Unassembled WGS sequence"/>
</dbReference>
<comment type="caution">
    <text evidence="2">The sequence shown here is derived from an EMBL/GenBank/DDBJ whole genome shotgun (WGS) entry which is preliminary data.</text>
</comment>
<gene>
    <name evidence="2" type="ORF">B0H15DRAFT_831646</name>
</gene>
<feature type="compositionally biased region" description="Acidic residues" evidence="1">
    <location>
        <begin position="303"/>
        <end position="314"/>
    </location>
</feature>
<reference evidence="2" key="1">
    <citation type="submission" date="2023-03" db="EMBL/GenBank/DDBJ databases">
        <title>Massive genome expansion in bonnet fungi (Mycena s.s.) driven by repeated elements and novel gene families across ecological guilds.</title>
        <authorList>
            <consortium name="Lawrence Berkeley National Laboratory"/>
            <person name="Harder C.B."/>
            <person name="Miyauchi S."/>
            <person name="Viragh M."/>
            <person name="Kuo A."/>
            <person name="Thoen E."/>
            <person name="Andreopoulos B."/>
            <person name="Lu D."/>
            <person name="Skrede I."/>
            <person name="Drula E."/>
            <person name="Henrissat B."/>
            <person name="Morin E."/>
            <person name="Kohler A."/>
            <person name="Barry K."/>
            <person name="LaButti K."/>
            <person name="Morin E."/>
            <person name="Salamov A."/>
            <person name="Lipzen A."/>
            <person name="Mereny Z."/>
            <person name="Hegedus B."/>
            <person name="Baldrian P."/>
            <person name="Stursova M."/>
            <person name="Weitz H."/>
            <person name="Taylor A."/>
            <person name="Grigoriev I.V."/>
            <person name="Nagy L.G."/>
            <person name="Martin F."/>
            <person name="Kauserud H."/>
        </authorList>
    </citation>
    <scope>NUCLEOTIDE SEQUENCE</scope>
    <source>
        <strain evidence="2">CBHHK173m</strain>
    </source>
</reference>